<dbReference type="InterPro" id="IPR035912">
    <property type="entry name" value="EHR_sf"/>
</dbReference>
<dbReference type="OrthoDB" id="7887808at2759"/>
<gene>
    <name evidence="3" type="ORF">ONB1V03_LOCUS2578</name>
</gene>
<evidence type="ECO:0000313" key="4">
    <source>
        <dbReference type="Proteomes" id="UP000728032"/>
    </source>
</evidence>
<evidence type="ECO:0000256" key="1">
    <source>
        <dbReference type="ARBA" id="ARBA00007491"/>
    </source>
</evidence>
<keyword evidence="2" id="KW-0131">Cell cycle</keyword>
<protein>
    <recommendedName>
        <fullName evidence="2">Enhancer of rudimentary homolog</fullName>
    </recommendedName>
</protein>
<proteinExistence type="inferred from homology"/>
<dbReference type="PANTHER" id="PTHR12373:SF0">
    <property type="entry name" value="ENHANCER OF RUDIMENTARY HOMOLOG"/>
    <property type="match status" value="1"/>
</dbReference>
<evidence type="ECO:0000256" key="2">
    <source>
        <dbReference type="PIRNR" id="PIRNR016393"/>
    </source>
</evidence>
<comment type="function">
    <text evidence="2">May have a role in the cell cycle.</text>
</comment>
<keyword evidence="4" id="KW-1185">Reference proteome</keyword>
<evidence type="ECO:0000313" key="3">
    <source>
        <dbReference type="EMBL" id="CAD7640481.1"/>
    </source>
</evidence>
<dbReference type="EMBL" id="OC915442">
    <property type="protein sequence ID" value="CAD7640481.1"/>
    <property type="molecule type" value="Genomic_DNA"/>
</dbReference>
<dbReference type="EMBL" id="CAJPVJ010000617">
    <property type="protein sequence ID" value="CAG2162994.1"/>
    <property type="molecule type" value="Genomic_DNA"/>
</dbReference>
<dbReference type="Gene3D" id="3.30.2260.10">
    <property type="entry name" value="Enhancer of rudimentary"/>
    <property type="match status" value="1"/>
</dbReference>
<accession>A0A7R9LF22</accession>
<dbReference type="Pfam" id="PF01133">
    <property type="entry name" value="ER"/>
    <property type="match status" value="1"/>
</dbReference>
<reference evidence="3" key="1">
    <citation type="submission" date="2020-11" db="EMBL/GenBank/DDBJ databases">
        <authorList>
            <person name="Tran Van P."/>
        </authorList>
    </citation>
    <scope>NUCLEOTIDE SEQUENCE</scope>
</reference>
<dbReference type="SUPFAM" id="SSF143875">
    <property type="entry name" value="ERH-like"/>
    <property type="match status" value="1"/>
</dbReference>
<comment type="similarity">
    <text evidence="1 2">Belongs to the E(R) family.</text>
</comment>
<name>A0A7R9LF22_9ACAR</name>
<dbReference type="AlphaFoldDB" id="A0A7R9LF22"/>
<dbReference type="PIRSF" id="PIRSF016393">
    <property type="entry name" value="Enh_rudimentary"/>
    <property type="match status" value="1"/>
</dbReference>
<dbReference type="Proteomes" id="UP000728032">
    <property type="component" value="Unassembled WGS sequence"/>
</dbReference>
<dbReference type="InterPro" id="IPR000781">
    <property type="entry name" value="ERH"/>
</dbReference>
<organism evidence="3">
    <name type="scientific">Oppiella nova</name>
    <dbReference type="NCBI Taxonomy" id="334625"/>
    <lineage>
        <taxon>Eukaryota</taxon>
        <taxon>Metazoa</taxon>
        <taxon>Ecdysozoa</taxon>
        <taxon>Arthropoda</taxon>
        <taxon>Chelicerata</taxon>
        <taxon>Arachnida</taxon>
        <taxon>Acari</taxon>
        <taxon>Acariformes</taxon>
        <taxon>Sarcoptiformes</taxon>
        <taxon>Oribatida</taxon>
        <taxon>Brachypylina</taxon>
        <taxon>Oppioidea</taxon>
        <taxon>Oppiidae</taxon>
        <taxon>Oppiella</taxon>
    </lineage>
</organism>
<sequence length="106" mass="12338">MAQTAHTVLLVQASGLDTRQYSDYDSLNDALQGICHMYEQHLKKMFPKDTEIQYDLSQLFEYIDALTDLSLLVFKRATHSYAPQTKEWIKEKLYMLLRTDTNKSDG</sequence>
<dbReference type="PANTHER" id="PTHR12373">
    <property type="entry name" value="ENHANCER OF RUDIMENTARY ERH"/>
    <property type="match status" value="1"/>
</dbReference>